<dbReference type="InParanoid" id="A0A0C3DYB1"/>
<accession>A0A0C3DYB1</accession>
<dbReference type="Pfam" id="PF00501">
    <property type="entry name" value="AMP-binding"/>
    <property type="match status" value="1"/>
</dbReference>
<evidence type="ECO:0000256" key="2">
    <source>
        <dbReference type="ARBA" id="ARBA00022553"/>
    </source>
</evidence>
<evidence type="ECO:0000259" key="3">
    <source>
        <dbReference type="SMART" id="SM00823"/>
    </source>
</evidence>
<dbReference type="Gene3D" id="3.40.50.12780">
    <property type="entry name" value="N-terminal domain of ligase-like"/>
    <property type="match status" value="1"/>
</dbReference>
<gene>
    <name evidence="4" type="ORF">SCLCIDRAFT_1212282</name>
</gene>
<sequence length="1103" mass="121357">MASTKFDTRGSTGLSYPPLDGSLLFPELLEYNAEHNPDNPFFVYPGDEGTSDVRKISHLEFYLACQRVAHAVRPAHQGKDREVVAIMANCDTILYQALFMGVIYAGLIPFPMSPRNSAPPIIDMLRKTNCHRMIASQHSLRDLVSAIRAELSQREEAYHLHIEEPPRLTAVYSHPSTETVISSFVSFQKAENRPEKHDIMFYLHSSGSTGFPKPIPVTYLTSNHYCLMPSITEHRAAGEGLRVAGGHLPSFHAMGVFLQVFLPVASLRSVSVYPPSAYRDPTAPPVIPTSQNALENAVLTHSNGILSVPSFLEEWISSPEAVKKLSSFLYVSFGGGPLAKKTGDSLVAAGVKVKAVYGSTECGSFTSIIGTPEDAEHWEWIRFGPNSKIRWVHLGNGTSEMQVLTCETHQVSVENLPDVKGYATSDVFIEHPTIKELCKIVGRLDDVLVLSLGEKTVPGPMETVIGSSRYVAGVCMFGRGRNQVGVLVEPRPEFAVDVKDAKQVTAFRNLIWSVVEEANKDAPNFSRIFKEMILVTSTDKPMLRAGKGTVTKKATIKLYESEIDALYESVEASATAGIEVPLPSEWTPSQVRDWLMVHATAVNSGSSFDSDVDLFEQGFDSLSATFLRNRITGSLKGSPIQNIRDIASRVSPNIVFSNPTLTVLANHLVNLVTGKATTADLKAEIERIIEKYSSGLQGNILSGPAMRTNNEGHIILITGSTGGLGSYLLASLLSRKDVIRIYALNRRSKTITTEQRQRSSFEDRGLDISLLASQRLVYVDGDTSQEQLGLDRSLYEDIRDSVTVIIHNAWRLDFNLSLSTFEPNVRGTRYLIDLALASKRAAKPRFMFMSSVASAQAWDRKRGPVPEEIMSDASLAVGGGYGSGKHASEKIVAKSGLLATNFRIGQITGAAPRGTWPTTEWIPIIVKSSVALGALPNIHTNVAWLPTDAVSGAILDIALGEEEPPIAINVVHPRPVEWEALMKPISDALLAKNITREPLPLVPSAEWYHRLEKHAVNANEETIKRVPAIKLLNYLSFFAQDNQHSDVMKGDQVDDMLAFEYSTEIAERASRTMRELLRISKSDVTRWVDYWESVGWLGSHNLA</sequence>
<dbReference type="PANTHER" id="PTHR43439:SF2">
    <property type="entry name" value="ENZYME, PUTATIVE (JCVI)-RELATED"/>
    <property type="match status" value="1"/>
</dbReference>
<dbReference type="PROSITE" id="PS00455">
    <property type="entry name" value="AMP_BINDING"/>
    <property type="match status" value="1"/>
</dbReference>
<dbReference type="InterPro" id="IPR036291">
    <property type="entry name" value="NAD(P)-bd_dom_sf"/>
</dbReference>
<dbReference type="InterPro" id="IPR036736">
    <property type="entry name" value="ACP-like_sf"/>
</dbReference>
<dbReference type="EMBL" id="KN822022">
    <property type="protein sequence ID" value="KIM65540.1"/>
    <property type="molecule type" value="Genomic_DNA"/>
</dbReference>
<evidence type="ECO:0000313" key="4">
    <source>
        <dbReference type="EMBL" id="KIM65540.1"/>
    </source>
</evidence>
<dbReference type="InterPro" id="IPR013120">
    <property type="entry name" value="FAR_NAD-bd"/>
</dbReference>
<dbReference type="GO" id="GO:0031177">
    <property type="term" value="F:phosphopantetheine binding"/>
    <property type="evidence" value="ECO:0007669"/>
    <property type="project" value="InterPro"/>
</dbReference>
<keyword evidence="5" id="KW-1185">Reference proteome</keyword>
<dbReference type="HOGENOM" id="CLU_002220_1_0_1"/>
<dbReference type="InterPro" id="IPR042099">
    <property type="entry name" value="ANL_N_sf"/>
</dbReference>
<evidence type="ECO:0000256" key="1">
    <source>
        <dbReference type="ARBA" id="ARBA00022450"/>
    </source>
</evidence>
<dbReference type="PANTHER" id="PTHR43439">
    <property type="entry name" value="PHENYLACETATE-COENZYME A LIGASE"/>
    <property type="match status" value="1"/>
</dbReference>
<evidence type="ECO:0000313" key="5">
    <source>
        <dbReference type="Proteomes" id="UP000053989"/>
    </source>
</evidence>
<dbReference type="Gene3D" id="3.40.50.720">
    <property type="entry name" value="NAD(P)-binding Rossmann-like Domain"/>
    <property type="match status" value="1"/>
</dbReference>
<feature type="domain" description="Polyketide synthase-like phosphopantetheine-binding" evidence="3">
    <location>
        <begin position="591"/>
        <end position="672"/>
    </location>
</feature>
<dbReference type="Pfam" id="PF23562">
    <property type="entry name" value="AMP-binding_C_3"/>
    <property type="match status" value="1"/>
</dbReference>
<dbReference type="InterPro" id="IPR020806">
    <property type="entry name" value="PKS_PP-bd"/>
</dbReference>
<dbReference type="SUPFAM" id="SSF56801">
    <property type="entry name" value="Acetyl-CoA synthetase-like"/>
    <property type="match status" value="1"/>
</dbReference>
<dbReference type="AlphaFoldDB" id="A0A0C3DYB1"/>
<dbReference type="InterPro" id="IPR000873">
    <property type="entry name" value="AMP-dep_synth/lig_dom"/>
</dbReference>
<dbReference type="OrthoDB" id="429813at2759"/>
<proteinExistence type="predicted"/>
<dbReference type="Gene3D" id="1.10.1200.10">
    <property type="entry name" value="ACP-like"/>
    <property type="match status" value="1"/>
</dbReference>
<dbReference type="Pfam" id="PF07993">
    <property type="entry name" value="NAD_binding_4"/>
    <property type="match status" value="1"/>
</dbReference>
<organism evidence="4 5">
    <name type="scientific">Scleroderma citrinum Foug A</name>
    <dbReference type="NCBI Taxonomy" id="1036808"/>
    <lineage>
        <taxon>Eukaryota</taxon>
        <taxon>Fungi</taxon>
        <taxon>Dikarya</taxon>
        <taxon>Basidiomycota</taxon>
        <taxon>Agaricomycotina</taxon>
        <taxon>Agaricomycetes</taxon>
        <taxon>Agaricomycetidae</taxon>
        <taxon>Boletales</taxon>
        <taxon>Sclerodermatineae</taxon>
        <taxon>Sclerodermataceae</taxon>
        <taxon>Scleroderma</taxon>
    </lineage>
</organism>
<dbReference type="SUPFAM" id="SSF51735">
    <property type="entry name" value="NAD(P)-binding Rossmann-fold domains"/>
    <property type="match status" value="1"/>
</dbReference>
<keyword evidence="1" id="KW-0596">Phosphopantetheine</keyword>
<dbReference type="STRING" id="1036808.A0A0C3DYB1"/>
<name>A0A0C3DYB1_9AGAM</name>
<reference evidence="5" key="2">
    <citation type="submission" date="2015-01" db="EMBL/GenBank/DDBJ databases">
        <title>Evolutionary Origins and Diversification of the Mycorrhizal Mutualists.</title>
        <authorList>
            <consortium name="DOE Joint Genome Institute"/>
            <consortium name="Mycorrhizal Genomics Consortium"/>
            <person name="Kohler A."/>
            <person name="Kuo A."/>
            <person name="Nagy L.G."/>
            <person name="Floudas D."/>
            <person name="Copeland A."/>
            <person name="Barry K.W."/>
            <person name="Cichocki N."/>
            <person name="Veneault-Fourrey C."/>
            <person name="LaButti K."/>
            <person name="Lindquist E.A."/>
            <person name="Lipzen A."/>
            <person name="Lundell T."/>
            <person name="Morin E."/>
            <person name="Murat C."/>
            <person name="Riley R."/>
            <person name="Ohm R."/>
            <person name="Sun H."/>
            <person name="Tunlid A."/>
            <person name="Henrissat B."/>
            <person name="Grigoriev I.V."/>
            <person name="Hibbett D.S."/>
            <person name="Martin F."/>
        </authorList>
    </citation>
    <scope>NUCLEOTIDE SEQUENCE [LARGE SCALE GENOMIC DNA]</scope>
    <source>
        <strain evidence="5">Foug A</strain>
    </source>
</reference>
<reference evidence="4 5" key="1">
    <citation type="submission" date="2014-04" db="EMBL/GenBank/DDBJ databases">
        <authorList>
            <consortium name="DOE Joint Genome Institute"/>
            <person name="Kuo A."/>
            <person name="Kohler A."/>
            <person name="Nagy L.G."/>
            <person name="Floudas D."/>
            <person name="Copeland A."/>
            <person name="Barry K.W."/>
            <person name="Cichocki N."/>
            <person name="Veneault-Fourrey C."/>
            <person name="LaButti K."/>
            <person name="Lindquist E.A."/>
            <person name="Lipzen A."/>
            <person name="Lundell T."/>
            <person name="Morin E."/>
            <person name="Murat C."/>
            <person name="Sun H."/>
            <person name="Tunlid A."/>
            <person name="Henrissat B."/>
            <person name="Grigoriev I.V."/>
            <person name="Hibbett D.S."/>
            <person name="Martin F."/>
            <person name="Nordberg H.P."/>
            <person name="Cantor M.N."/>
            <person name="Hua S.X."/>
        </authorList>
    </citation>
    <scope>NUCLEOTIDE SEQUENCE [LARGE SCALE GENOMIC DNA]</scope>
    <source>
        <strain evidence="4 5">Foug A</strain>
    </source>
</reference>
<protein>
    <recommendedName>
        <fullName evidence="3">Polyketide synthase-like phosphopantetheine-binding domain-containing protein</fullName>
    </recommendedName>
</protein>
<dbReference type="InterPro" id="IPR020845">
    <property type="entry name" value="AMP-binding_CS"/>
</dbReference>
<dbReference type="Proteomes" id="UP000053989">
    <property type="component" value="Unassembled WGS sequence"/>
</dbReference>
<keyword evidence="2" id="KW-0597">Phosphoprotein</keyword>
<dbReference type="InterPro" id="IPR051414">
    <property type="entry name" value="Adenylate-forming_Reductase"/>
</dbReference>
<dbReference type="SMART" id="SM00823">
    <property type="entry name" value="PKS_PP"/>
    <property type="match status" value="1"/>
</dbReference>